<name>A0A655XXY8_VIBCL</name>
<dbReference type="EMBL" id="CWQY01000004">
    <property type="protein sequence ID" value="CSC23267.1"/>
    <property type="molecule type" value="Genomic_DNA"/>
</dbReference>
<dbReference type="AlphaFoldDB" id="A0A655XXY8"/>
<evidence type="ECO:0000256" key="1">
    <source>
        <dbReference type="SAM" id="MobiDB-lite"/>
    </source>
</evidence>
<evidence type="ECO:0000313" key="3">
    <source>
        <dbReference type="Proteomes" id="UP000041770"/>
    </source>
</evidence>
<organism evidence="2 3">
    <name type="scientific">Vibrio cholerae</name>
    <dbReference type="NCBI Taxonomy" id="666"/>
    <lineage>
        <taxon>Bacteria</taxon>
        <taxon>Pseudomonadati</taxon>
        <taxon>Pseudomonadota</taxon>
        <taxon>Gammaproteobacteria</taxon>
        <taxon>Vibrionales</taxon>
        <taxon>Vibrionaceae</taxon>
        <taxon>Vibrio</taxon>
    </lineage>
</organism>
<feature type="compositionally biased region" description="Basic and acidic residues" evidence="1">
    <location>
        <begin position="1"/>
        <end position="15"/>
    </location>
</feature>
<sequence>MILLHALDHPPDPNRDGSNGNECAHIRNAMPKFGKPMLRHPVAIHTHDNAVRGRYRHNQYHKECEIEEETANEPIVMGIRYLTVLVLIQSITRIDNANHAREQAGEWRQQACNVDKPH</sequence>
<reference evidence="2 3" key="1">
    <citation type="submission" date="2015-07" db="EMBL/GenBank/DDBJ databases">
        <authorList>
            <consortium name="Pathogen Informatics"/>
        </authorList>
    </citation>
    <scope>NUCLEOTIDE SEQUENCE [LARGE SCALE GENOMIC DNA]</scope>
    <source>
        <strain evidence="2 3">A316</strain>
    </source>
</reference>
<dbReference type="Proteomes" id="UP000041770">
    <property type="component" value="Unassembled WGS sequence"/>
</dbReference>
<evidence type="ECO:0000313" key="2">
    <source>
        <dbReference type="EMBL" id="CSC23267.1"/>
    </source>
</evidence>
<protein>
    <submittedName>
        <fullName evidence="2">Uncharacterized protein</fullName>
    </submittedName>
</protein>
<gene>
    <name evidence="2" type="ORF">ERS013200_00900</name>
</gene>
<accession>A0A655XXY8</accession>
<feature type="region of interest" description="Disordered" evidence="1">
    <location>
        <begin position="1"/>
        <end position="21"/>
    </location>
</feature>
<proteinExistence type="predicted"/>